<keyword evidence="1" id="KW-0812">Transmembrane</keyword>
<dbReference type="Proteomes" id="UP001302321">
    <property type="component" value="Unassembled WGS sequence"/>
</dbReference>
<gene>
    <name evidence="2" type="ORF">QBC36DRAFT_305710</name>
</gene>
<comment type="caution">
    <text evidence="2">The sequence shown here is derived from an EMBL/GenBank/DDBJ whole genome shotgun (WGS) entry which is preliminary data.</text>
</comment>
<reference evidence="2" key="2">
    <citation type="submission" date="2023-05" db="EMBL/GenBank/DDBJ databases">
        <authorList>
            <consortium name="Lawrence Berkeley National Laboratory"/>
            <person name="Steindorff A."/>
            <person name="Hensen N."/>
            <person name="Bonometti L."/>
            <person name="Westerberg I."/>
            <person name="Brannstrom I.O."/>
            <person name="Guillou S."/>
            <person name="Cros-Aarteil S."/>
            <person name="Calhoun S."/>
            <person name="Haridas S."/>
            <person name="Kuo A."/>
            <person name="Mondo S."/>
            <person name="Pangilinan J."/>
            <person name="Riley R."/>
            <person name="Labutti K."/>
            <person name="Andreopoulos B."/>
            <person name="Lipzen A."/>
            <person name="Chen C."/>
            <person name="Yanf M."/>
            <person name="Daum C."/>
            <person name="Ng V."/>
            <person name="Clum A."/>
            <person name="Ohm R."/>
            <person name="Martin F."/>
            <person name="Silar P."/>
            <person name="Natvig D."/>
            <person name="Lalanne C."/>
            <person name="Gautier V."/>
            <person name="Ament-Velasquez S.L."/>
            <person name="Kruys A."/>
            <person name="Hutchinson M.I."/>
            <person name="Powell A.J."/>
            <person name="Barry K."/>
            <person name="Miller A.N."/>
            <person name="Grigoriev I.V."/>
            <person name="Debuchy R."/>
            <person name="Gladieux P."/>
            <person name="Thoren M.H."/>
            <person name="Johannesson H."/>
        </authorList>
    </citation>
    <scope>NUCLEOTIDE SEQUENCE</scope>
    <source>
        <strain evidence="2">CBS 892.96</strain>
    </source>
</reference>
<dbReference type="EMBL" id="MU866742">
    <property type="protein sequence ID" value="KAK4170828.1"/>
    <property type="molecule type" value="Genomic_DNA"/>
</dbReference>
<organism evidence="2 3">
    <name type="scientific">Triangularia setosa</name>
    <dbReference type="NCBI Taxonomy" id="2587417"/>
    <lineage>
        <taxon>Eukaryota</taxon>
        <taxon>Fungi</taxon>
        <taxon>Dikarya</taxon>
        <taxon>Ascomycota</taxon>
        <taxon>Pezizomycotina</taxon>
        <taxon>Sordariomycetes</taxon>
        <taxon>Sordariomycetidae</taxon>
        <taxon>Sordariales</taxon>
        <taxon>Podosporaceae</taxon>
        <taxon>Triangularia</taxon>
    </lineage>
</organism>
<name>A0AAN7A1R0_9PEZI</name>
<sequence>MKSSDVRDMELGQWTYWATALPVTIFVISLGLWWTGDTGNVMRAVVEWVRGLGYRRGWRERGEDMVPMVAYGETVETTEWREKRYVVEGARKRR</sequence>
<accession>A0AAN7A1R0</accession>
<reference evidence="2" key="1">
    <citation type="journal article" date="2023" name="Mol. Phylogenet. Evol.">
        <title>Genome-scale phylogeny and comparative genomics of the fungal order Sordariales.</title>
        <authorList>
            <person name="Hensen N."/>
            <person name="Bonometti L."/>
            <person name="Westerberg I."/>
            <person name="Brannstrom I.O."/>
            <person name="Guillou S."/>
            <person name="Cros-Aarteil S."/>
            <person name="Calhoun S."/>
            <person name="Haridas S."/>
            <person name="Kuo A."/>
            <person name="Mondo S."/>
            <person name="Pangilinan J."/>
            <person name="Riley R."/>
            <person name="LaButti K."/>
            <person name="Andreopoulos B."/>
            <person name="Lipzen A."/>
            <person name="Chen C."/>
            <person name="Yan M."/>
            <person name="Daum C."/>
            <person name="Ng V."/>
            <person name="Clum A."/>
            <person name="Steindorff A."/>
            <person name="Ohm R.A."/>
            <person name="Martin F."/>
            <person name="Silar P."/>
            <person name="Natvig D.O."/>
            <person name="Lalanne C."/>
            <person name="Gautier V."/>
            <person name="Ament-Velasquez S.L."/>
            <person name="Kruys A."/>
            <person name="Hutchinson M.I."/>
            <person name="Powell A.J."/>
            <person name="Barry K."/>
            <person name="Miller A.N."/>
            <person name="Grigoriev I.V."/>
            <person name="Debuchy R."/>
            <person name="Gladieux P."/>
            <person name="Hiltunen Thoren M."/>
            <person name="Johannesson H."/>
        </authorList>
    </citation>
    <scope>NUCLEOTIDE SEQUENCE</scope>
    <source>
        <strain evidence="2">CBS 892.96</strain>
    </source>
</reference>
<evidence type="ECO:0000313" key="3">
    <source>
        <dbReference type="Proteomes" id="UP001302321"/>
    </source>
</evidence>
<keyword evidence="1" id="KW-0472">Membrane</keyword>
<evidence type="ECO:0000256" key="1">
    <source>
        <dbReference type="SAM" id="Phobius"/>
    </source>
</evidence>
<proteinExistence type="predicted"/>
<keyword evidence="3" id="KW-1185">Reference proteome</keyword>
<keyword evidence="1" id="KW-1133">Transmembrane helix</keyword>
<dbReference type="AlphaFoldDB" id="A0AAN7A1R0"/>
<feature type="transmembrane region" description="Helical" evidence="1">
    <location>
        <begin position="14"/>
        <end position="34"/>
    </location>
</feature>
<evidence type="ECO:0000313" key="2">
    <source>
        <dbReference type="EMBL" id="KAK4170828.1"/>
    </source>
</evidence>
<protein>
    <submittedName>
        <fullName evidence="2">Uncharacterized protein</fullName>
    </submittedName>
</protein>